<keyword evidence="10" id="KW-1185">Reference proteome</keyword>
<dbReference type="Gene3D" id="3.40.50.10380">
    <property type="entry name" value="Malic enzyme, N-terminal domain"/>
    <property type="match status" value="1"/>
</dbReference>
<feature type="domain" description="Malic enzyme N-terminal" evidence="8">
    <location>
        <begin position="62"/>
        <end position="244"/>
    </location>
</feature>
<comment type="cofactor">
    <cofactor evidence="1">
        <name>Mn(2+)</name>
        <dbReference type="ChEBI" id="CHEBI:29035"/>
    </cofactor>
</comment>
<evidence type="ECO:0000259" key="7">
    <source>
        <dbReference type="SMART" id="SM00919"/>
    </source>
</evidence>
<reference evidence="9 10" key="1">
    <citation type="journal article" date="2024" name="Nat. Commun.">
        <title>Phylogenomics reveals the evolutionary origins of lichenization in chlorophyte algae.</title>
        <authorList>
            <person name="Puginier C."/>
            <person name="Libourel C."/>
            <person name="Otte J."/>
            <person name="Skaloud P."/>
            <person name="Haon M."/>
            <person name="Grisel S."/>
            <person name="Petersen M."/>
            <person name="Berrin J.G."/>
            <person name="Delaux P.M."/>
            <person name="Dal Grande F."/>
            <person name="Keller J."/>
        </authorList>
    </citation>
    <scope>NUCLEOTIDE SEQUENCE [LARGE SCALE GENOMIC DNA]</scope>
    <source>
        <strain evidence="9 10">SAG 245.80</strain>
    </source>
</reference>
<evidence type="ECO:0000256" key="2">
    <source>
        <dbReference type="ARBA" id="ARBA00008785"/>
    </source>
</evidence>
<dbReference type="Pfam" id="PF00390">
    <property type="entry name" value="malic"/>
    <property type="match status" value="1"/>
</dbReference>
<dbReference type="GO" id="GO:0051287">
    <property type="term" value="F:NAD binding"/>
    <property type="evidence" value="ECO:0007669"/>
    <property type="project" value="InterPro"/>
</dbReference>
<dbReference type="EMBL" id="JALJOU010000019">
    <property type="protein sequence ID" value="KAK9838250.1"/>
    <property type="molecule type" value="Genomic_DNA"/>
</dbReference>
<evidence type="ECO:0000256" key="5">
    <source>
        <dbReference type="PIRSR" id="PIRSR000106-3"/>
    </source>
</evidence>
<dbReference type="Pfam" id="PF03949">
    <property type="entry name" value="Malic_M"/>
    <property type="match status" value="1"/>
</dbReference>
<dbReference type="Gene3D" id="3.40.50.720">
    <property type="entry name" value="NAD(P)-binding Rossmann-like Domain"/>
    <property type="match status" value="1"/>
</dbReference>
<keyword evidence="6" id="KW-0560">Oxidoreductase</keyword>
<evidence type="ECO:0000256" key="1">
    <source>
        <dbReference type="ARBA" id="ARBA00001936"/>
    </source>
</evidence>
<evidence type="ECO:0000256" key="4">
    <source>
        <dbReference type="PIRSR" id="PIRSR000106-2"/>
    </source>
</evidence>
<dbReference type="SUPFAM" id="SSF51735">
    <property type="entry name" value="NAD(P)-binding Rossmann-fold domains"/>
    <property type="match status" value="1"/>
</dbReference>
<evidence type="ECO:0000313" key="9">
    <source>
        <dbReference type="EMBL" id="KAK9838250.1"/>
    </source>
</evidence>
<feature type="binding site" evidence="4">
    <location>
        <position position="139"/>
    </location>
    <ligand>
        <name>(S)-malate</name>
        <dbReference type="ChEBI" id="CHEBI:15589"/>
    </ligand>
</feature>
<dbReference type="PANTHER" id="PTHR23406">
    <property type="entry name" value="MALIC ENZYME-RELATED"/>
    <property type="match status" value="1"/>
</dbReference>
<protein>
    <recommendedName>
        <fullName evidence="6">Malic enzyme</fullName>
    </recommendedName>
</protein>
<accession>A0AAW1RX73</accession>
<dbReference type="PROSITE" id="PS00331">
    <property type="entry name" value="MALIC_ENZYMES"/>
    <property type="match status" value="1"/>
</dbReference>
<feature type="binding site" evidence="5">
    <location>
        <position position="230"/>
    </location>
    <ligand>
        <name>a divalent metal cation</name>
        <dbReference type="ChEBI" id="CHEBI:60240"/>
    </ligand>
</feature>
<comment type="caution">
    <text evidence="9">The sequence shown here is derived from an EMBL/GenBank/DDBJ whole genome shotgun (WGS) entry which is preliminary data.</text>
</comment>
<comment type="cofactor">
    <cofactor evidence="5">
        <name>Mg(2+)</name>
        <dbReference type="ChEBI" id="CHEBI:18420"/>
    </cofactor>
    <cofactor evidence="5">
        <name>Mn(2+)</name>
        <dbReference type="ChEBI" id="CHEBI:29035"/>
    </cofactor>
    <text evidence="5">Divalent metal cations. Prefers magnesium or manganese.</text>
</comment>
<proteinExistence type="inferred from homology"/>
<dbReference type="SMART" id="SM01274">
    <property type="entry name" value="malic"/>
    <property type="match status" value="1"/>
</dbReference>
<name>A0AAW1RX73_9CHLO</name>
<evidence type="ECO:0000256" key="6">
    <source>
        <dbReference type="RuleBase" id="RU003426"/>
    </source>
</evidence>
<dbReference type="SUPFAM" id="SSF53223">
    <property type="entry name" value="Aminoacid dehydrogenase-like, N-terminal domain"/>
    <property type="match status" value="1"/>
</dbReference>
<evidence type="ECO:0000256" key="3">
    <source>
        <dbReference type="ARBA" id="ARBA00022723"/>
    </source>
</evidence>
<dbReference type="InterPro" id="IPR037062">
    <property type="entry name" value="Malic_N_dom_sf"/>
</dbReference>
<dbReference type="PANTHER" id="PTHR23406:SF90">
    <property type="entry name" value="MALIC ENZYME-RELATED"/>
    <property type="match status" value="1"/>
</dbReference>
<dbReference type="NCBIfam" id="NF010052">
    <property type="entry name" value="PRK13529.1"/>
    <property type="match status" value="1"/>
</dbReference>
<dbReference type="GO" id="GO:0004473">
    <property type="term" value="F:malate dehydrogenase (decarboxylating) (NADP+) activity"/>
    <property type="evidence" value="ECO:0007669"/>
    <property type="project" value="TreeGrafter"/>
</dbReference>
<dbReference type="PRINTS" id="PR00072">
    <property type="entry name" value="MALOXRDTASE"/>
</dbReference>
<dbReference type="InterPro" id="IPR036291">
    <property type="entry name" value="NAD(P)-bd_dom_sf"/>
</dbReference>
<dbReference type="InterPro" id="IPR015884">
    <property type="entry name" value="Malic_enzyme_CS"/>
</dbReference>
<dbReference type="GO" id="GO:0046872">
    <property type="term" value="F:metal ion binding"/>
    <property type="evidence" value="ECO:0007669"/>
    <property type="project" value="UniProtKB-KW"/>
</dbReference>
<feature type="binding site" evidence="5">
    <location>
        <position position="253"/>
    </location>
    <ligand>
        <name>a divalent metal cation</name>
        <dbReference type="ChEBI" id="CHEBI:60240"/>
    </ligand>
</feature>
<dbReference type="InterPro" id="IPR046346">
    <property type="entry name" value="Aminoacid_DH-like_N_sf"/>
</dbReference>
<evidence type="ECO:0000259" key="8">
    <source>
        <dbReference type="SMART" id="SM01274"/>
    </source>
</evidence>
<organism evidence="9 10">
    <name type="scientific">Elliptochloris bilobata</name>
    <dbReference type="NCBI Taxonomy" id="381761"/>
    <lineage>
        <taxon>Eukaryota</taxon>
        <taxon>Viridiplantae</taxon>
        <taxon>Chlorophyta</taxon>
        <taxon>core chlorophytes</taxon>
        <taxon>Trebouxiophyceae</taxon>
        <taxon>Trebouxiophyceae incertae sedis</taxon>
        <taxon>Elliptochloris clade</taxon>
        <taxon>Elliptochloris</taxon>
    </lineage>
</organism>
<dbReference type="PIRSF" id="PIRSF000106">
    <property type="entry name" value="ME"/>
    <property type="match status" value="1"/>
</dbReference>
<gene>
    <name evidence="9" type="ORF">WJX81_000176</name>
</gene>
<dbReference type="InterPro" id="IPR001891">
    <property type="entry name" value="Malic_OxRdtase"/>
</dbReference>
<dbReference type="AlphaFoldDB" id="A0AAW1RX73"/>
<dbReference type="Proteomes" id="UP001445335">
    <property type="component" value="Unassembled WGS sequence"/>
</dbReference>
<feature type="domain" description="Malic enzyme NAD-binding" evidence="7">
    <location>
        <begin position="254"/>
        <end position="516"/>
    </location>
</feature>
<evidence type="ECO:0000313" key="10">
    <source>
        <dbReference type="Proteomes" id="UP001445335"/>
    </source>
</evidence>
<sequence>MIRSPKYNKGLAFSEVERDRLYLRGLLPPAILSQAVQAERVMINIRAKASDMDRHSYLTSLQDRNESLFYHVLSENIEELLPIVHMPTVSQYCQTYGLMFKSLPRSLFISIRDRGRVFSILKNWPERRVKAICLTDGERVGALGDLGVQAVGVPKSKLALYTACGGIPPNMCLPICIDAGTNNQELLKSPFYVGVKHQRVRGDAYYELIDEVMSAVKRRFGNTCLMHLEDMSFENLGRLFARYRGTFPCFSDDVQGTAAVVLAGVLAAAPLTGRDLADHTFMFAGDGAGGTAIAEVLAEAVARRRVRPNDMIIDARKRFWVVDRRGLVVRGRGDADALPDQALPYCHDGPVCGDLVSAVRTIKPSVLIGISDGGAPIAFGREVCEAMAAEHDRPVILPLSQPEAEVSPEDAYEWTGGRAVFADRVRRAPGASVTLSDGRQLHPGCIESAYLFPGIGLGTLVSRATRLRDDMLLAAAETLASLVTDEDRARGALYPPVCAMRHVSANVACAVAKKAYEAGVATELPKPHDMMATINAFMYRGQYRRYR</sequence>
<feature type="binding site" evidence="5">
    <location>
        <position position="229"/>
    </location>
    <ligand>
        <name>a divalent metal cation</name>
        <dbReference type="ChEBI" id="CHEBI:60240"/>
    </ligand>
</feature>
<comment type="similarity">
    <text evidence="2 6">Belongs to the malic enzymes family.</text>
</comment>
<dbReference type="GO" id="GO:0006108">
    <property type="term" value="P:malate metabolic process"/>
    <property type="evidence" value="ECO:0007669"/>
    <property type="project" value="TreeGrafter"/>
</dbReference>
<dbReference type="InterPro" id="IPR012302">
    <property type="entry name" value="Malic_NAD-bd"/>
</dbReference>
<dbReference type="GO" id="GO:0009507">
    <property type="term" value="C:chloroplast"/>
    <property type="evidence" value="ECO:0007669"/>
    <property type="project" value="TreeGrafter"/>
</dbReference>
<dbReference type="InterPro" id="IPR012301">
    <property type="entry name" value="Malic_N_dom"/>
</dbReference>
<dbReference type="SMART" id="SM00919">
    <property type="entry name" value="Malic_M"/>
    <property type="match status" value="1"/>
</dbReference>
<keyword evidence="3 5" id="KW-0479">Metal-binding</keyword>